<dbReference type="PANTHER" id="PTHR46859:SF6">
    <property type="entry name" value="TRANSMEMBRANE FRAGILE-X-F-ASSOCIATED PROTEIN"/>
    <property type="match status" value="1"/>
</dbReference>
<accession>A0A8X7YQS0</accession>
<dbReference type="Proteomes" id="UP000886885">
    <property type="component" value="Chromosome 10D"/>
</dbReference>
<proteinExistence type="predicted"/>
<comment type="caution">
    <text evidence="3">The sequence shown here is derived from an EMBL/GenBank/DDBJ whole genome shotgun (WGS) entry which is preliminary data.</text>
</comment>
<dbReference type="PANTHER" id="PTHR46859">
    <property type="entry name" value="TRANSMEMBRANE FRAGILE-X-F-ASSOCIATED PROTEIN"/>
    <property type="match status" value="1"/>
</dbReference>
<dbReference type="InterPro" id="IPR001841">
    <property type="entry name" value="Znf_RING"/>
</dbReference>
<name>A0A8X7YQS0_POPTO</name>
<sequence length="287" mass="31717">MKMSIRSVEYATLRTSVDTYESSCYWFPDLAFHALGGNITCGAGSGRYFAVTSNAQDYFGFLHNGSSNHCYSGGGQSMKVVGRSGLKFIGLEVQGLEMNSLKPHLTYSEWHHKRDTLYDNLLKSVTVWLPGLVVNNVYGGGWVALGGFPIPDPTTTTGIAASSALPFAKVLKAPPSYQFRFDQMSTDIRSQALFDHGKLAGPNVSHELPALRLQALLIEQMEITEFSQKYQRLQLDKILCRICFKGLINVVLLPCRHRALSSTCCQKSKSCPLCLVTNEVQLSVYDV</sequence>
<keyword evidence="4" id="KW-1185">Reference proteome</keyword>
<keyword evidence="1" id="KW-0862">Zinc</keyword>
<dbReference type="Pfam" id="PF13920">
    <property type="entry name" value="zf-C3HC4_3"/>
    <property type="match status" value="1"/>
</dbReference>
<dbReference type="EMBL" id="JAAWWB010000020">
    <property type="protein sequence ID" value="KAG6757808.1"/>
    <property type="molecule type" value="Genomic_DNA"/>
</dbReference>
<reference evidence="3" key="1">
    <citation type="journal article" date="2020" name="bioRxiv">
        <title>Hybrid origin of Populus tomentosa Carr. identified through genome sequencing and phylogenomic analysis.</title>
        <authorList>
            <person name="An X."/>
            <person name="Gao K."/>
            <person name="Chen Z."/>
            <person name="Li J."/>
            <person name="Yang X."/>
            <person name="Yang X."/>
            <person name="Zhou J."/>
            <person name="Guo T."/>
            <person name="Zhao T."/>
            <person name="Huang S."/>
            <person name="Miao D."/>
            <person name="Khan W.U."/>
            <person name="Rao P."/>
            <person name="Ye M."/>
            <person name="Lei B."/>
            <person name="Liao W."/>
            <person name="Wang J."/>
            <person name="Ji L."/>
            <person name="Li Y."/>
            <person name="Guo B."/>
            <person name="Mustafa N.S."/>
            <person name="Li S."/>
            <person name="Yun Q."/>
            <person name="Keller S.R."/>
            <person name="Mao J."/>
            <person name="Zhang R."/>
            <person name="Strauss S.H."/>
        </authorList>
    </citation>
    <scope>NUCLEOTIDE SEQUENCE</scope>
    <source>
        <strain evidence="3">GM15</strain>
        <tissue evidence="3">Leaf</tissue>
    </source>
</reference>
<evidence type="ECO:0000313" key="3">
    <source>
        <dbReference type="EMBL" id="KAG6757808.1"/>
    </source>
</evidence>
<keyword evidence="1" id="KW-0479">Metal-binding</keyword>
<feature type="domain" description="RING-type" evidence="2">
    <location>
        <begin position="240"/>
        <end position="274"/>
    </location>
</feature>
<dbReference type="PROSITE" id="PS50089">
    <property type="entry name" value="ZF_RING_2"/>
    <property type="match status" value="1"/>
</dbReference>
<evidence type="ECO:0000313" key="4">
    <source>
        <dbReference type="Proteomes" id="UP000886885"/>
    </source>
</evidence>
<evidence type="ECO:0000256" key="1">
    <source>
        <dbReference type="PROSITE-ProRule" id="PRU00175"/>
    </source>
</evidence>
<evidence type="ECO:0000259" key="2">
    <source>
        <dbReference type="PROSITE" id="PS50089"/>
    </source>
</evidence>
<keyword evidence="1" id="KW-0863">Zinc-finger</keyword>
<gene>
    <name evidence="3" type="ORF">POTOM_038133</name>
</gene>
<dbReference type="GO" id="GO:0008270">
    <property type="term" value="F:zinc ion binding"/>
    <property type="evidence" value="ECO:0007669"/>
    <property type="project" value="UniProtKB-KW"/>
</dbReference>
<dbReference type="OrthoDB" id="1002345at2759"/>
<organism evidence="3 4">
    <name type="scientific">Populus tomentosa</name>
    <name type="common">Chinese white poplar</name>
    <dbReference type="NCBI Taxonomy" id="118781"/>
    <lineage>
        <taxon>Eukaryota</taxon>
        <taxon>Viridiplantae</taxon>
        <taxon>Streptophyta</taxon>
        <taxon>Embryophyta</taxon>
        <taxon>Tracheophyta</taxon>
        <taxon>Spermatophyta</taxon>
        <taxon>Magnoliopsida</taxon>
        <taxon>eudicotyledons</taxon>
        <taxon>Gunneridae</taxon>
        <taxon>Pentapetalae</taxon>
        <taxon>rosids</taxon>
        <taxon>fabids</taxon>
        <taxon>Malpighiales</taxon>
        <taxon>Salicaceae</taxon>
        <taxon>Saliceae</taxon>
        <taxon>Populus</taxon>
    </lineage>
</organism>
<dbReference type="AlphaFoldDB" id="A0A8X7YQS0"/>
<protein>
    <recommendedName>
        <fullName evidence="2">RING-type domain-containing protein</fullName>
    </recommendedName>
</protein>